<dbReference type="InterPro" id="IPR052164">
    <property type="entry name" value="Anthracycline_SecMetBiosynth"/>
</dbReference>
<evidence type="ECO:0000313" key="3">
    <source>
        <dbReference type="Proteomes" id="UP000528457"/>
    </source>
</evidence>
<dbReference type="PANTHER" id="PTHR33993:SF1">
    <property type="entry name" value="GLYOXALASE FAMILY PROTEIN"/>
    <property type="match status" value="1"/>
</dbReference>
<dbReference type="InterPro" id="IPR037523">
    <property type="entry name" value="VOC_core"/>
</dbReference>
<evidence type="ECO:0000259" key="1">
    <source>
        <dbReference type="PROSITE" id="PS51819"/>
    </source>
</evidence>
<feature type="domain" description="VOC" evidence="1">
    <location>
        <begin position="6"/>
        <end position="116"/>
    </location>
</feature>
<name>A0A7X0JQF7_9GAMM</name>
<dbReference type="SUPFAM" id="SSF54593">
    <property type="entry name" value="Glyoxalase/Bleomycin resistance protein/Dihydroxybiphenyl dioxygenase"/>
    <property type="match status" value="1"/>
</dbReference>
<dbReference type="EMBL" id="JACHHT010000001">
    <property type="protein sequence ID" value="MBB6520407.1"/>
    <property type="molecule type" value="Genomic_DNA"/>
</dbReference>
<dbReference type="InParanoid" id="A0A7X0JQF7"/>
<comment type="caution">
    <text evidence="2">The sequence shown here is derived from an EMBL/GenBank/DDBJ whole genome shotgun (WGS) entry which is preliminary data.</text>
</comment>
<dbReference type="Proteomes" id="UP000528457">
    <property type="component" value="Unassembled WGS sequence"/>
</dbReference>
<sequence>MKKHQQINYIEMPSQDLEKTKAFFNSAFGWTFQDYGPDYCDFHQDGIDGGFYRIDLAMNQEAGSALIVLYSDNLEASEKAVVDAGGEISKPCFDFPGGRRFHFREPCGNEFAIWSES</sequence>
<reference evidence="2 3" key="1">
    <citation type="submission" date="2020-08" db="EMBL/GenBank/DDBJ databases">
        <title>Genomic Encyclopedia of Type Strains, Phase IV (KMG-IV): sequencing the most valuable type-strain genomes for metagenomic binning, comparative biology and taxonomic classification.</title>
        <authorList>
            <person name="Goeker M."/>
        </authorList>
    </citation>
    <scope>NUCLEOTIDE SEQUENCE [LARGE SCALE GENOMIC DNA]</scope>
    <source>
        <strain evidence="2 3">DSM 22368</strain>
    </source>
</reference>
<gene>
    <name evidence="2" type="ORF">HNR48_000685</name>
</gene>
<organism evidence="2 3">
    <name type="scientific">Pseudoteredinibacter isoporae</name>
    <dbReference type="NCBI Taxonomy" id="570281"/>
    <lineage>
        <taxon>Bacteria</taxon>
        <taxon>Pseudomonadati</taxon>
        <taxon>Pseudomonadota</taxon>
        <taxon>Gammaproteobacteria</taxon>
        <taxon>Cellvibrionales</taxon>
        <taxon>Cellvibrionaceae</taxon>
        <taxon>Pseudoteredinibacter</taxon>
    </lineage>
</organism>
<accession>A0A7X0JQF7</accession>
<proteinExistence type="predicted"/>
<keyword evidence="3" id="KW-1185">Reference proteome</keyword>
<dbReference type="AlphaFoldDB" id="A0A7X0JQF7"/>
<evidence type="ECO:0000313" key="2">
    <source>
        <dbReference type="EMBL" id="MBB6520407.1"/>
    </source>
</evidence>
<dbReference type="PANTHER" id="PTHR33993">
    <property type="entry name" value="GLYOXALASE-RELATED"/>
    <property type="match status" value="1"/>
</dbReference>
<dbReference type="PROSITE" id="PS51819">
    <property type="entry name" value="VOC"/>
    <property type="match status" value="1"/>
</dbReference>
<dbReference type="InterPro" id="IPR004360">
    <property type="entry name" value="Glyas_Fos-R_dOase_dom"/>
</dbReference>
<dbReference type="CDD" id="cd07247">
    <property type="entry name" value="SgaA_N_like"/>
    <property type="match status" value="1"/>
</dbReference>
<dbReference type="Gene3D" id="3.10.180.10">
    <property type="entry name" value="2,3-Dihydroxybiphenyl 1,2-Dioxygenase, domain 1"/>
    <property type="match status" value="1"/>
</dbReference>
<dbReference type="RefSeq" id="WP_166851358.1">
    <property type="nucleotide sequence ID" value="NZ_JAAONY010000001.1"/>
</dbReference>
<protein>
    <recommendedName>
        <fullName evidence="1">VOC domain-containing protein</fullName>
    </recommendedName>
</protein>
<dbReference type="Pfam" id="PF00903">
    <property type="entry name" value="Glyoxalase"/>
    <property type="match status" value="1"/>
</dbReference>
<dbReference type="InterPro" id="IPR029068">
    <property type="entry name" value="Glyas_Bleomycin-R_OHBP_Dase"/>
</dbReference>